<proteinExistence type="predicted"/>
<dbReference type="GeneID" id="115920746"/>
<reference evidence="2" key="2">
    <citation type="submission" date="2021-01" db="UniProtKB">
        <authorList>
            <consortium name="EnsemblMetazoa"/>
        </authorList>
    </citation>
    <scope>IDENTIFICATION</scope>
</reference>
<name>A0A7M7N9I0_STRPU</name>
<feature type="compositionally biased region" description="Basic and acidic residues" evidence="1">
    <location>
        <begin position="155"/>
        <end position="166"/>
    </location>
</feature>
<feature type="compositionally biased region" description="Low complexity" evidence="1">
    <location>
        <begin position="131"/>
        <end position="150"/>
    </location>
</feature>
<evidence type="ECO:0000313" key="2">
    <source>
        <dbReference type="EnsemblMetazoa" id="XP_030833173"/>
    </source>
</evidence>
<dbReference type="KEGG" id="spu:115920746"/>
<dbReference type="AlphaFoldDB" id="A0A7M7N9I0"/>
<dbReference type="Proteomes" id="UP000007110">
    <property type="component" value="Unassembled WGS sequence"/>
</dbReference>
<organism evidence="2 3">
    <name type="scientific">Strongylocentrotus purpuratus</name>
    <name type="common">Purple sea urchin</name>
    <dbReference type="NCBI Taxonomy" id="7668"/>
    <lineage>
        <taxon>Eukaryota</taxon>
        <taxon>Metazoa</taxon>
        <taxon>Echinodermata</taxon>
        <taxon>Eleutherozoa</taxon>
        <taxon>Echinozoa</taxon>
        <taxon>Echinoidea</taxon>
        <taxon>Euechinoidea</taxon>
        <taxon>Echinacea</taxon>
        <taxon>Camarodonta</taxon>
        <taxon>Echinidea</taxon>
        <taxon>Strongylocentrotidae</taxon>
        <taxon>Strongylocentrotus</taxon>
    </lineage>
</organism>
<accession>A0A7M7N9I0</accession>
<reference evidence="3" key="1">
    <citation type="submission" date="2015-02" db="EMBL/GenBank/DDBJ databases">
        <title>Genome sequencing for Strongylocentrotus purpuratus.</title>
        <authorList>
            <person name="Murali S."/>
            <person name="Liu Y."/>
            <person name="Vee V."/>
            <person name="English A."/>
            <person name="Wang M."/>
            <person name="Skinner E."/>
            <person name="Han Y."/>
            <person name="Muzny D.M."/>
            <person name="Worley K.C."/>
            <person name="Gibbs R.A."/>
        </authorList>
    </citation>
    <scope>NUCLEOTIDE SEQUENCE</scope>
</reference>
<feature type="region of interest" description="Disordered" evidence="1">
    <location>
        <begin position="114"/>
        <end position="166"/>
    </location>
</feature>
<dbReference type="RefSeq" id="XP_030833173.1">
    <property type="nucleotide sequence ID" value="XM_030977313.1"/>
</dbReference>
<protein>
    <submittedName>
        <fullName evidence="2">Uncharacterized protein</fullName>
    </submittedName>
</protein>
<dbReference type="InParanoid" id="A0A7M7N9I0"/>
<sequence length="166" mass="17658">MDDSLDDILTDLFLVRLSKKISIVNVTAVDFSTYLGFTAAEGQAAAMGAINSMNPSSSYNTLLSKFVLRHGRKSESAQNLRKRFLKNGLGDYANDIKAELEKFITLVPSDAETLNDSPISLPSPPCGTPGEGAEAAGGTKTGAKTKTPCKVPANKPDEGTDEKMET</sequence>
<keyword evidence="3" id="KW-1185">Reference proteome</keyword>
<evidence type="ECO:0000313" key="3">
    <source>
        <dbReference type="Proteomes" id="UP000007110"/>
    </source>
</evidence>
<dbReference type="EnsemblMetazoa" id="XM_030977313">
    <property type="protein sequence ID" value="XP_030833173"/>
    <property type="gene ID" value="LOC115920746"/>
</dbReference>
<evidence type="ECO:0000256" key="1">
    <source>
        <dbReference type="SAM" id="MobiDB-lite"/>
    </source>
</evidence>